<dbReference type="Proteomes" id="UP000325641">
    <property type="component" value="Chromosome"/>
</dbReference>
<evidence type="ECO:0000313" key="2">
    <source>
        <dbReference type="EMBL" id="QFI71469.1"/>
    </source>
</evidence>
<dbReference type="InterPro" id="IPR037401">
    <property type="entry name" value="SnoaL-like"/>
</dbReference>
<feature type="domain" description="SnoaL-like" evidence="1">
    <location>
        <begin position="31"/>
        <end position="127"/>
    </location>
</feature>
<sequence length="142" mass="15676">MGAESCIGAEGDTGAAKSKLTPSHVELAKLFLNILGSGNLSSLKDIFSEDIRIEYPGLRAVAGSGKVVLLLKRIFSQFETLRFEALDFIQDGEKLCVTWKNDGRLKTGDAFRNEGATVLHIRNGAIEYVSDYFKYDRKDTQP</sequence>
<dbReference type="KEGG" id="bbet:F8237_03245"/>
<name>A0A5P6NZC8_9BRAD</name>
<gene>
    <name evidence="2" type="ORF">F8237_03245</name>
</gene>
<dbReference type="EMBL" id="CP044543">
    <property type="protein sequence ID" value="QFI71469.1"/>
    <property type="molecule type" value="Genomic_DNA"/>
</dbReference>
<reference evidence="3" key="1">
    <citation type="submission" date="2019-10" db="EMBL/GenBank/DDBJ databases">
        <title>Complete Genome Sequence of Bradyrhizobium betae type strain PL7HG1T.</title>
        <authorList>
            <person name="Bromfield E.S.P."/>
            <person name="Cloutier S."/>
        </authorList>
    </citation>
    <scope>NUCLEOTIDE SEQUENCE [LARGE SCALE GENOMIC DNA]</scope>
    <source>
        <strain evidence="3">PL7HG1</strain>
    </source>
</reference>
<proteinExistence type="predicted"/>
<dbReference type="OrthoDB" id="1115105at2"/>
<organism evidence="2 3">
    <name type="scientific">Bradyrhizobium betae</name>
    <dbReference type="NCBI Taxonomy" id="244734"/>
    <lineage>
        <taxon>Bacteria</taxon>
        <taxon>Pseudomonadati</taxon>
        <taxon>Pseudomonadota</taxon>
        <taxon>Alphaproteobacteria</taxon>
        <taxon>Hyphomicrobiales</taxon>
        <taxon>Nitrobacteraceae</taxon>
        <taxon>Bradyrhizobium</taxon>
    </lineage>
</organism>
<dbReference type="SUPFAM" id="SSF54427">
    <property type="entry name" value="NTF2-like"/>
    <property type="match status" value="1"/>
</dbReference>
<dbReference type="InterPro" id="IPR032710">
    <property type="entry name" value="NTF2-like_dom_sf"/>
</dbReference>
<evidence type="ECO:0000313" key="3">
    <source>
        <dbReference type="Proteomes" id="UP000325641"/>
    </source>
</evidence>
<dbReference type="Pfam" id="PF12680">
    <property type="entry name" value="SnoaL_2"/>
    <property type="match status" value="1"/>
</dbReference>
<dbReference type="AlphaFoldDB" id="A0A5P6NZC8"/>
<accession>A0A5P6NZC8</accession>
<evidence type="ECO:0000259" key="1">
    <source>
        <dbReference type="Pfam" id="PF12680"/>
    </source>
</evidence>
<protein>
    <submittedName>
        <fullName evidence="2">Nuclear transport factor 2 family protein</fullName>
    </submittedName>
</protein>
<dbReference type="Gene3D" id="3.10.450.50">
    <property type="match status" value="1"/>
</dbReference>